<dbReference type="Pfam" id="PF02254">
    <property type="entry name" value="TrkA_N"/>
    <property type="match status" value="1"/>
</dbReference>
<feature type="transmembrane region" description="Helical" evidence="11">
    <location>
        <begin position="437"/>
        <end position="459"/>
    </location>
</feature>
<dbReference type="PANTHER" id="PTHR46157">
    <property type="entry name" value="K(+) EFFLUX ANTIPORTER 3, CHLOROPLASTIC"/>
    <property type="match status" value="1"/>
</dbReference>
<evidence type="ECO:0000313" key="14">
    <source>
        <dbReference type="Proteomes" id="UP000239899"/>
    </source>
</evidence>
<evidence type="ECO:0000256" key="7">
    <source>
        <dbReference type="ARBA" id="ARBA00022989"/>
    </source>
</evidence>
<evidence type="ECO:0000259" key="12">
    <source>
        <dbReference type="PROSITE" id="PS51201"/>
    </source>
</evidence>
<evidence type="ECO:0000256" key="6">
    <source>
        <dbReference type="ARBA" id="ARBA00022958"/>
    </source>
</evidence>
<feature type="transmembrane region" description="Helical" evidence="11">
    <location>
        <begin position="471"/>
        <end position="488"/>
    </location>
</feature>
<feature type="region of interest" description="Disordered" evidence="10">
    <location>
        <begin position="71"/>
        <end position="93"/>
    </location>
</feature>
<feature type="transmembrane region" description="Helical" evidence="11">
    <location>
        <begin position="197"/>
        <end position="218"/>
    </location>
</feature>
<feature type="transmembrane region" description="Helical" evidence="11">
    <location>
        <begin position="279"/>
        <end position="302"/>
    </location>
</feature>
<dbReference type="FunFam" id="1.20.1530.20:FF:000011">
    <property type="entry name" value="K(+) efflux antiporter 3, chloroplastic"/>
    <property type="match status" value="1"/>
</dbReference>
<evidence type="ECO:0000256" key="8">
    <source>
        <dbReference type="ARBA" id="ARBA00023065"/>
    </source>
</evidence>
<dbReference type="PANTHER" id="PTHR46157:SF4">
    <property type="entry name" value="K(+) EFFLUX ANTIPORTER 3, CHLOROPLASTIC"/>
    <property type="match status" value="1"/>
</dbReference>
<dbReference type="Pfam" id="PF00999">
    <property type="entry name" value="Na_H_Exchanger"/>
    <property type="match status" value="1"/>
</dbReference>
<evidence type="ECO:0000256" key="3">
    <source>
        <dbReference type="ARBA" id="ARBA00022449"/>
    </source>
</evidence>
<proteinExistence type="predicted"/>
<feature type="transmembrane region" description="Helical" evidence="11">
    <location>
        <begin position="322"/>
        <end position="344"/>
    </location>
</feature>
<dbReference type="GO" id="GO:0009507">
    <property type="term" value="C:chloroplast"/>
    <property type="evidence" value="ECO:0007669"/>
    <property type="project" value="TreeGrafter"/>
</dbReference>
<evidence type="ECO:0000256" key="1">
    <source>
        <dbReference type="ARBA" id="ARBA00004127"/>
    </source>
</evidence>
<keyword evidence="2" id="KW-0813">Transport</keyword>
<feature type="domain" description="RCK N-terminal" evidence="12">
    <location>
        <begin position="543"/>
        <end position="664"/>
    </location>
</feature>
<dbReference type="InterPro" id="IPR038770">
    <property type="entry name" value="Na+/solute_symporter_sf"/>
</dbReference>
<keyword evidence="7 11" id="KW-1133">Transmembrane helix</keyword>
<keyword evidence="6" id="KW-0630">Potassium</keyword>
<evidence type="ECO:0000313" key="13">
    <source>
        <dbReference type="EMBL" id="PRW56322.1"/>
    </source>
</evidence>
<dbReference type="PROSITE" id="PS51201">
    <property type="entry name" value="RCK_N"/>
    <property type="match status" value="1"/>
</dbReference>
<dbReference type="SUPFAM" id="SSF51735">
    <property type="entry name" value="NAD(P)-binding Rossmann-fold domains"/>
    <property type="match status" value="1"/>
</dbReference>
<gene>
    <name evidence="13" type="ORF">C2E21_4945</name>
</gene>
<dbReference type="Gene3D" id="1.20.1530.20">
    <property type="match status" value="1"/>
</dbReference>
<evidence type="ECO:0000256" key="10">
    <source>
        <dbReference type="SAM" id="MobiDB-lite"/>
    </source>
</evidence>
<sequence>MAGLAVCTAALPKGLAGACRLPRPSAAGTQLAAVAQQQRHGWRRRQQQRQQRQQQAPGLVACAALGGSTSLPPRRRLAAPPPPQPQQQQPLPQLRPATVGRLVAARAVYGGGYDPLVNLGSDFLTFLVATVLVVPVFKSAKQSPVLGYLFAGLVLGQLGLFRNLEEVEKLSELGVLFLLFEMGLELSIDRLRALARFAFGMGTLQMLICTLAFIAVGLPPGTSFFSQFLENVLHAPPALAELRTVDEAVVIGAALSLSSSAFVLQLLRERGELDTRFGQATLGILLLQDIATVPFLVLLPLIEGSNSALMEGQDTMSLVAQLGPTALKTIGGLGAVLLGGRLLMRRVFELVAEAKSEETFVALCLLTVTGASLITQRMGFSDTLGAFVAGVLLSETNFKTQVEADIQPFRGILLGLFFVTTGSSLDVSLLVQQWPLVLTLLAGLLGTKIAIISALGPVFGLSRAESVRTGFILSQGGEFAFVLLALANQLNVLPADLNRLLIIVVVLSMALTPLLTEVGKKVGEVITKPSGDAMLSSEGYNVSDPVVILSFGDVGQTVANMLESPALGRPVPYMVFDLTVARVQAAQEAGFNVLYGDGSRPKVLHAAGIERPRAIVVAYTARQRSVLAVESLHQAYPGVPIYVRALDMQHAAALQEAGATTVISAAAEAGLAVGSSLAKGLGVPGRAVSSLADVLRQELDVRAHQIAEEKRIAGGKSGEEGEAQAVSVFKFDQSRAPAFSDDQIERDSEMAAADLGGTLGSGGLLGSLGSLISTLESVSGTASGSDEEGKNSAPGAANGGRLGAAGAIDVEVDVVSMLASTDLEGGDVPFCPDGSEECPIPWQAMTSGEEAAEQPAAAANAPKTAS</sequence>
<feature type="transmembrane region" description="Helical" evidence="11">
    <location>
        <begin position="119"/>
        <end position="138"/>
    </location>
</feature>
<dbReference type="Gene3D" id="3.40.50.720">
    <property type="entry name" value="NAD(P)-binding Rossmann-like Domain"/>
    <property type="match status" value="1"/>
</dbReference>
<dbReference type="AlphaFoldDB" id="A0A2P6TQP8"/>
<feature type="transmembrane region" description="Helical" evidence="11">
    <location>
        <begin position="248"/>
        <end position="267"/>
    </location>
</feature>
<dbReference type="GO" id="GO:0012505">
    <property type="term" value="C:endomembrane system"/>
    <property type="evidence" value="ECO:0007669"/>
    <property type="project" value="UniProtKB-SubCell"/>
</dbReference>
<evidence type="ECO:0000256" key="9">
    <source>
        <dbReference type="ARBA" id="ARBA00023136"/>
    </source>
</evidence>
<accession>A0A2P6TQP8</accession>
<feature type="transmembrane region" description="Helical" evidence="11">
    <location>
        <begin position="410"/>
        <end position="431"/>
    </location>
</feature>
<keyword evidence="3" id="KW-0050">Antiport</keyword>
<evidence type="ECO:0000256" key="5">
    <source>
        <dbReference type="ARBA" id="ARBA00022692"/>
    </source>
</evidence>
<comment type="caution">
    <text evidence="13">The sequence shown here is derived from an EMBL/GenBank/DDBJ whole genome shotgun (WGS) entry which is preliminary data.</text>
</comment>
<feature type="region of interest" description="Disordered" evidence="10">
    <location>
        <begin position="779"/>
        <end position="798"/>
    </location>
</feature>
<evidence type="ECO:0000256" key="11">
    <source>
        <dbReference type="SAM" id="Phobius"/>
    </source>
</evidence>
<keyword evidence="8" id="KW-0406">Ion transport</keyword>
<reference evidence="13 14" key="1">
    <citation type="journal article" date="2018" name="Plant J.">
        <title>Genome sequences of Chlorella sorokiniana UTEX 1602 and Micractinium conductrix SAG 241.80: implications to maltose excretion by a green alga.</title>
        <authorList>
            <person name="Arriola M.B."/>
            <person name="Velmurugan N."/>
            <person name="Zhang Y."/>
            <person name="Plunkett M.H."/>
            <person name="Hondzo H."/>
            <person name="Barney B.M."/>
        </authorList>
    </citation>
    <scope>NUCLEOTIDE SEQUENCE [LARGE SCALE GENOMIC DNA]</scope>
    <source>
        <strain evidence="14">UTEX 1602</strain>
    </source>
</reference>
<keyword evidence="4" id="KW-0633">Potassium transport</keyword>
<feature type="transmembrane region" description="Helical" evidence="11">
    <location>
        <begin position="500"/>
        <end position="518"/>
    </location>
</feature>
<protein>
    <submittedName>
        <fullName evidence="13">K(+) efflux antiporter chloroplastic</fullName>
    </submittedName>
</protein>
<dbReference type="Proteomes" id="UP000239899">
    <property type="component" value="Unassembled WGS sequence"/>
</dbReference>
<keyword evidence="5 11" id="KW-0812">Transmembrane</keyword>
<organism evidence="13 14">
    <name type="scientific">Chlorella sorokiniana</name>
    <name type="common">Freshwater green alga</name>
    <dbReference type="NCBI Taxonomy" id="3076"/>
    <lineage>
        <taxon>Eukaryota</taxon>
        <taxon>Viridiplantae</taxon>
        <taxon>Chlorophyta</taxon>
        <taxon>core chlorophytes</taxon>
        <taxon>Trebouxiophyceae</taxon>
        <taxon>Chlorellales</taxon>
        <taxon>Chlorellaceae</taxon>
        <taxon>Chlorella clade</taxon>
        <taxon>Chlorella</taxon>
    </lineage>
</organism>
<feature type="transmembrane region" description="Helical" evidence="11">
    <location>
        <begin position="145"/>
        <end position="164"/>
    </location>
</feature>
<evidence type="ECO:0000256" key="2">
    <source>
        <dbReference type="ARBA" id="ARBA00022448"/>
    </source>
</evidence>
<keyword evidence="9 11" id="KW-0472">Membrane</keyword>
<evidence type="ECO:0000256" key="4">
    <source>
        <dbReference type="ARBA" id="ARBA00022538"/>
    </source>
</evidence>
<feature type="transmembrane region" description="Helical" evidence="11">
    <location>
        <begin position="356"/>
        <end position="374"/>
    </location>
</feature>
<name>A0A2P6TQP8_CHLSO</name>
<feature type="region of interest" description="Disordered" evidence="10">
    <location>
        <begin position="832"/>
        <end position="866"/>
    </location>
</feature>
<dbReference type="InterPro" id="IPR036291">
    <property type="entry name" value="NAD(P)-bd_dom_sf"/>
</dbReference>
<dbReference type="InterPro" id="IPR003148">
    <property type="entry name" value="RCK_N"/>
</dbReference>
<dbReference type="EMBL" id="LHPG02000009">
    <property type="protein sequence ID" value="PRW56322.1"/>
    <property type="molecule type" value="Genomic_DNA"/>
</dbReference>
<keyword evidence="14" id="KW-1185">Reference proteome</keyword>
<dbReference type="GO" id="GO:1902600">
    <property type="term" value="P:proton transmembrane transport"/>
    <property type="evidence" value="ECO:0007669"/>
    <property type="project" value="InterPro"/>
</dbReference>
<dbReference type="OrthoDB" id="4834at2759"/>
<dbReference type="InterPro" id="IPR006153">
    <property type="entry name" value="Cation/H_exchanger_TM"/>
</dbReference>
<comment type="subcellular location">
    <subcellularLocation>
        <location evidence="1">Endomembrane system</location>
        <topology evidence="1">Multi-pass membrane protein</topology>
    </subcellularLocation>
</comment>
<dbReference type="GO" id="GO:0016020">
    <property type="term" value="C:membrane"/>
    <property type="evidence" value="ECO:0007669"/>
    <property type="project" value="InterPro"/>
</dbReference>
<dbReference type="GO" id="GO:0015297">
    <property type="term" value="F:antiporter activity"/>
    <property type="evidence" value="ECO:0007669"/>
    <property type="project" value="UniProtKB-KW"/>
</dbReference>
<dbReference type="FunFam" id="3.40.50.720:FF:000036">
    <property type="entry name" value="Glutathione-regulated potassium-efflux system protein KefB"/>
    <property type="match status" value="1"/>
</dbReference>
<feature type="compositionally biased region" description="Low complexity" evidence="10">
    <location>
        <begin position="853"/>
        <end position="866"/>
    </location>
</feature>
<dbReference type="GO" id="GO:0006813">
    <property type="term" value="P:potassium ion transport"/>
    <property type="evidence" value="ECO:0007669"/>
    <property type="project" value="UniProtKB-KW"/>
</dbReference>